<protein>
    <submittedName>
        <fullName evidence="2">Phage tail protein</fullName>
    </submittedName>
</protein>
<feature type="domain" description="Tail spike" evidence="1">
    <location>
        <begin position="93"/>
        <end position="322"/>
    </location>
</feature>
<proteinExistence type="predicted"/>
<reference evidence="2" key="2">
    <citation type="submission" date="2021-04" db="EMBL/GenBank/DDBJ databases">
        <authorList>
            <person name="Gilroy R."/>
        </authorList>
    </citation>
    <scope>NUCLEOTIDE SEQUENCE</scope>
    <source>
        <strain evidence="2">CHK191-13928</strain>
    </source>
</reference>
<evidence type="ECO:0000259" key="1">
    <source>
        <dbReference type="Pfam" id="PF06605"/>
    </source>
</evidence>
<dbReference type="NCBIfam" id="TIGR01665">
    <property type="entry name" value="put_anti_recept"/>
    <property type="match status" value="1"/>
</dbReference>
<evidence type="ECO:0000313" key="2">
    <source>
        <dbReference type="EMBL" id="HIX67210.1"/>
    </source>
</evidence>
<dbReference type="Pfam" id="PF06605">
    <property type="entry name" value="Prophage_tail"/>
    <property type="match status" value="1"/>
</dbReference>
<dbReference type="EMBL" id="DXEM01000011">
    <property type="protein sequence ID" value="HIX67210.1"/>
    <property type="molecule type" value="Genomic_DNA"/>
</dbReference>
<organism evidence="2 3">
    <name type="scientific">Candidatus Anaerostipes excrementavium</name>
    <dbReference type="NCBI Taxonomy" id="2838463"/>
    <lineage>
        <taxon>Bacteria</taxon>
        <taxon>Bacillati</taxon>
        <taxon>Bacillota</taxon>
        <taxon>Clostridia</taxon>
        <taxon>Lachnospirales</taxon>
        <taxon>Lachnospiraceae</taxon>
        <taxon>Anaerostipes</taxon>
    </lineage>
</organism>
<dbReference type="InterPro" id="IPR007119">
    <property type="entry name" value="Phage_tail_spike_N"/>
</dbReference>
<reference evidence="2" key="1">
    <citation type="journal article" date="2021" name="PeerJ">
        <title>Extensive microbial diversity within the chicken gut microbiome revealed by metagenomics and culture.</title>
        <authorList>
            <person name="Gilroy R."/>
            <person name="Ravi A."/>
            <person name="Getino M."/>
            <person name="Pursley I."/>
            <person name="Horton D.L."/>
            <person name="Alikhan N.F."/>
            <person name="Baker D."/>
            <person name="Gharbi K."/>
            <person name="Hall N."/>
            <person name="Watson M."/>
            <person name="Adriaenssens E.M."/>
            <person name="Foster-Nyarko E."/>
            <person name="Jarju S."/>
            <person name="Secka A."/>
            <person name="Antonio M."/>
            <person name="Oren A."/>
            <person name="Chaudhuri R.R."/>
            <person name="La Ragione R."/>
            <person name="Hildebrand F."/>
            <person name="Pallen M.J."/>
        </authorList>
    </citation>
    <scope>NUCLEOTIDE SEQUENCE</scope>
    <source>
        <strain evidence="2">CHK191-13928</strain>
    </source>
</reference>
<evidence type="ECO:0000313" key="3">
    <source>
        <dbReference type="Proteomes" id="UP000886721"/>
    </source>
</evidence>
<dbReference type="AlphaFoldDB" id="A0A9D2B8H7"/>
<dbReference type="InterPro" id="IPR010572">
    <property type="entry name" value="Tail_dom"/>
</dbReference>
<accession>A0A9D2B8H7</accession>
<comment type="caution">
    <text evidence="2">The sequence shown here is derived from an EMBL/GenBank/DDBJ whole genome shotgun (WGS) entry which is preliminary data.</text>
</comment>
<sequence>MLKILDKNKVPLKGLRVYSDLCIESVLDLDDRTLSFSAPLRNVRGYVVPEGYIETKEDRFVVKEVSKSTDGKAKIVAALDMEALEGKSFRSFKATEQTIEAALRLAFAGTGWTIAESTVSRKRTISMTNVSALEILSQAIKTYRVEIKVDSKAQQISIYESVGNDRGTYFTSQLNLRKLEVQATSYDFYTELEPYGKDGMTIESVNDGKTYVENHQYSNKVKRYIWKDERYTVPESLKEDAEAKLADMSMPYKSYTADIINLARASAGKYSILSYSIGDIVTLMDGITDTKEKQRIVGIKHYPDEPGKDTCTLANRALTFEELAQKYEDTANTVDNITNDNGQIDGDAIDGIYSRQIVDLENAIIESATIVDLTTQYLQVTGKLTAVEADIGTLNTNVANIDQALIKKLDAEEADITYAKITDLDASNAKINILEADSANIKTLLSGNAGIGDLQNIHLTSANAVIDSALIRNAVMQTVTVNDLLSGTISTNKFTIASDDGGISIVGATQQWKDSNGVVRMQAGRDANGDFTFALFDATGTGVLLDSTGIKPGAIADGLIVNDMVAEDAAIAGSKLDIVSLFEEMNGSTEVLKSSRIWFDEKGQSLSQVYSQMSNEITLAGSAADAAQDAAQKALEAVNGISTLDTISAVLTNDAHVVHTNTDGSGGDYADCSTKVTVYSGDADVSDRATYSVETSAGVTGTWNAQTRIYQVTGMTTDNGWVDIDALYGTGEMYLTDRNGNKLLTADGEYLTVRTGGAHIKKRFSISKAPDGKIGVSYNLRCSTLVIRKQQDGTMQPLSMTFYAQYNDGTLLTDYTGRYKIEESTDGTTYVQKYMSAEDELRKNYTPSSEDVKAIRCTLYSAGGINELDSQSVIVLTDADGLADNLEEVREGVQTIRTDVTNIQTGMQGIQANISSMQTDIAGVTDNTLLFNVQYNDNGNNTVTLTAKVYKNGEDVTTTFSSRWFTWHAKSESGEKYIGHGYGITVRKADVGFGSTYIGRFTTYETRYLTTRSGAYLTTRAGKKLTTWVED</sequence>
<name>A0A9D2B8H7_9FIRM</name>
<dbReference type="Proteomes" id="UP000886721">
    <property type="component" value="Unassembled WGS sequence"/>
</dbReference>
<gene>
    <name evidence="2" type="ORF">H9735_03670</name>
</gene>